<accession>A0A182WPB8</accession>
<dbReference type="Proteomes" id="UP000075920">
    <property type="component" value="Unassembled WGS sequence"/>
</dbReference>
<keyword evidence="2" id="KW-1185">Reference proteome</keyword>
<evidence type="ECO:0000313" key="2">
    <source>
        <dbReference type="Proteomes" id="UP000075920"/>
    </source>
</evidence>
<dbReference type="EnsemblMetazoa" id="AMIN014525-RA">
    <property type="protein sequence ID" value="AMIN014525-PA"/>
    <property type="gene ID" value="AMIN014525"/>
</dbReference>
<sequence>MLVVNATNRRWKLTELRKSLVPGAMKFNISKPKGAATSAALNKYVPAWRPPTPLCFICR</sequence>
<reference evidence="2" key="1">
    <citation type="submission" date="2013-03" db="EMBL/GenBank/DDBJ databases">
        <title>The Genome Sequence of Anopheles minimus MINIMUS1.</title>
        <authorList>
            <consortium name="The Broad Institute Genomics Platform"/>
            <person name="Neafsey D.E."/>
            <person name="Walton C."/>
            <person name="Walker B."/>
            <person name="Young S.K."/>
            <person name="Zeng Q."/>
            <person name="Gargeya S."/>
            <person name="Fitzgerald M."/>
            <person name="Haas B."/>
            <person name="Abouelleil A."/>
            <person name="Allen A.W."/>
            <person name="Alvarado L."/>
            <person name="Arachchi H.M."/>
            <person name="Berlin A.M."/>
            <person name="Chapman S.B."/>
            <person name="Gainer-Dewar J."/>
            <person name="Goldberg J."/>
            <person name="Griggs A."/>
            <person name="Gujja S."/>
            <person name="Hansen M."/>
            <person name="Howarth C."/>
            <person name="Imamovic A."/>
            <person name="Ireland A."/>
            <person name="Larimer J."/>
            <person name="McCowan C."/>
            <person name="Murphy C."/>
            <person name="Pearson M."/>
            <person name="Poon T.W."/>
            <person name="Priest M."/>
            <person name="Roberts A."/>
            <person name="Saif S."/>
            <person name="Shea T."/>
            <person name="Sisk P."/>
            <person name="Sykes S."/>
            <person name="Wortman J."/>
            <person name="Nusbaum C."/>
            <person name="Birren B."/>
        </authorList>
    </citation>
    <scope>NUCLEOTIDE SEQUENCE [LARGE SCALE GENOMIC DNA]</scope>
    <source>
        <strain evidence="2">MINIMUS1</strain>
    </source>
</reference>
<evidence type="ECO:0000313" key="1">
    <source>
        <dbReference type="EnsemblMetazoa" id="AMIN014525-PA"/>
    </source>
</evidence>
<dbReference type="AlphaFoldDB" id="A0A182WPB8"/>
<reference evidence="1" key="2">
    <citation type="submission" date="2020-05" db="UniProtKB">
        <authorList>
            <consortium name="EnsemblMetazoa"/>
        </authorList>
    </citation>
    <scope>IDENTIFICATION</scope>
    <source>
        <strain evidence="1">MINIMUS1</strain>
    </source>
</reference>
<protein>
    <submittedName>
        <fullName evidence="1">Uncharacterized protein</fullName>
    </submittedName>
</protein>
<dbReference type="VEuPathDB" id="VectorBase:AMIN014525"/>
<name>A0A182WPB8_9DIPT</name>
<proteinExistence type="predicted"/>
<organism evidence="1 2">
    <name type="scientific">Anopheles minimus</name>
    <dbReference type="NCBI Taxonomy" id="112268"/>
    <lineage>
        <taxon>Eukaryota</taxon>
        <taxon>Metazoa</taxon>
        <taxon>Ecdysozoa</taxon>
        <taxon>Arthropoda</taxon>
        <taxon>Hexapoda</taxon>
        <taxon>Insecta</taxon>
        <taxon>Pterygota</taxon>
        <taxon>Neoptera</taxon>
        <taxon>Endopterygota</taxon>
        <taxon>Diptera</taxon>
        <taxon>Nematocera</taxon>
        <taxon>Culicoidea</taxon>
        <taxon>Culicidae</taxon>
        <taxon>Anophelinae</taxon>
        <taxon>Anopheles</taxon>
    </lineage>
</organism>